<reference evidence="17 18" key="1">
    <citation type="journal article" date="2011" name="Proc. Natl. Acad. Sci. U.S.A.">
        <title>Genome and transcriptome analyses of the mountain pine beetle-fungal symbiont Grosmannia clavigera, a lodgepole pine pathogen.</title>
        <authorList>
            <person name="DiGuistini S."/>
            <person name="Wang Y."/>
            <person name="Liao N.Y."/>
            <person name="Taylor G."/>
            <person name="Tanguay P."/>
            <person name="Feau N."/>
            <person name="Henrissat B."/>
            <person name="Chan S.K."/>
            <person name="Hesse-Orce U."/>
            <person name="Alamouti S.M."/>
            <person name="Tsui C.K.M."/>
            <person name="Docking R.T."/>
            <person name="Levasseur A."/>
            <person name="Haridas S."/>
            <person name="Robertson G."/>
            <person name="Birol I."/>
            <person name="Holt R.A."/>
            <person name="Marra M.A."/>
            <person name="Hamelin R.C."/>
            <person name="Hirst M."/>
            <person name="Jones S.J.M."/>
            <person name="Bohlmann J."/>
            <person name="Breuil C."/>
        </authorList>
    </citation>
    <scope>NUCLEOTIDE SEQUENCE [LARGE SCALE GENOMIC DNA]</scope>
    <source>
        <strain evidence="18">kw1407 / UAMH 11150</strain>
    </source>
</reference>
<evidence type="ECO:0000313" key="18">
    <source>
        <dbReference type="Proteomes" id="UP000007796"/>
    </source>
</evidence>
<proteinExistence type="predicted"/>
<keyword evidence="6 15" id="KW-0645">Protease</keyword>
<keyword evidence="13" id="KW-0865">Zymogen</keyword>
<dbReference type="eggNOG" id="ENOG502QR6D">
    <property type="taxonomic scope" value="Eukaryota"/>
</dbReference>
<dbReference type="EMBL" id="GL629974">
    <property type="protein sequence ID" value="EFW99666.1"/>
    <property type="molecule type" value="Genomic_DNA"/>
</dbReference>
<evidence type="ECO:0000256" key="8">
    <source>
        <dbReference type="ARBA" id="ARBA00022729"/>
    </source>
</evidence>
<dbReference type="SMART" id="SM00944">
    <property type="entry name" value="Pro-kuma_activ"/>
    <property type="match status" value="1"/>
</dbReference>
<keyword evidence="7 15" id="KW-0479">Metal-binding</keyword>
<feature type="binding site" evidence="15">
    <location>
        <position position="556"/>
    </location>
    <ligand>
        <name>Ca(2+)</name>
        <dbReference type="ChEBI" id="CHEBI:29108"/>
    </ligand>
</feature>
<dbReference type="GeneID" id="25978803"/>
<evidence type="ECO:0000256" key="9">
    <source>
        <dbReference type="ARBA" id="ARBA00022801"/>
    </source>
</evidence>
<evidence type="ECO:0000256" key="7">
    <source>
        <dbReference type="ARBA" id="ARBA00022723"/>
    </source>
</evidence>
<keyword evidence="14" id="KW-0325">Glycoprotein</keyword>
<dbReference type="SUPFAM" id="SSF54897">
    <property type="entry name" value="Protease propeptides/inhibitors"/>
    <property type="match status" value="1"/>
</dbReference>
<comment type="subcellular location">
    <subcellularLocation>
        <location evidence="3">Secreted</location>
        <location evidence="3">Extracellular space</location>
    </subcellularLocation>
</comment>
<dbReference type="GO" id="GO:0008240">
    <property type="term" value="F:tripeptidyl-peptidase activity"/>
    <property type="evidence" value="ECO:0007669"/>
    <property type="project" value="UniProtKB-EC"/>
</dbReference>
<evidence type="ECO:0000256" key="13">
    <source>
        <dbReference type="ARBA" id="ARBA00023145"/>
    </source>
</evidence>
<feature type="domain" description="Peptidase S53" evidence="16">
    <location>
        <begin position="199"/>
        <end position="576"/>
    </location>
</feature>
<dbReference type="CDD" id="cd04056">
    <property type="entry name" value="Peptidases_S53"/>
    <property type="match status" value="1"/>
</dbReference>
<dbReference type="GO" id="GO:0046872">
    <property type="term" value="F:metal ion binding"/>
    <property type="evidence" value="ECO:0007669"/>
    <property type="project" value="UniProtKB-UniRule"/>
</dbReference>
<dbReference type="CDD" id="cd11377">
    <property type="entry name" value="Pro-peptidase_S53"/>
    <property type="match status" value="1"/>
</dbReference>
<dbReference type="HOGENOM" id="CLU_013783_3_0_1"/>
<feature type="binding site" evidence="15">
    <location>
        <position position="554"/>
    </location>
    <ligand>
        <name>Ca(2+)</name>
        <dbReference type="ChEBI" id="CHEBI:29108"/>
    </ligand>
</feature>
<dbReference type="EC" id="3.4.14.10" evidence="4"/>
<keyword evidence="18" id="KW-1185">Reference proteome</keyword>
<dbReference type="GO" id="GO:0005576">
    <property type="term" value="C:extracellular region"/>
    <property type="evidence" value="ECO:0007669"/>
    <property type="project" value="UniProtKB-SubCell"/>
</dbReference>
<dbReference type="InterPro" id="IPR030400">
    <property type="entry name" value="Sedolisin_dom"/>
</dbReference>
<keyword evidence="8" id="KW-0732">Signal</keyword>
<dbReference type="RefSeq" id="XP_014169149.1">
    <property type="nucleotide sequence ID" value="XM_014313674.1"/>
</dbReference>
<dbReference type="InterPro" id="IPR000209">
    <property type="entry name" value="Peptidase_S8/S53_dom"/>
</dbReference>
<evidence type="ECO:0000256" key="5">
    <source>
        <dbReference type="ARBA" id="ARBA00022525"/>
    </source>
</evidence>
<name>F0XRL9_GROCL</name>
<dbReference type="InterPro" id="IPR036852">
    <property type="entry name" value="Peptidase_S8/S53_dom_sf"/>
</dbReference>
<keyword evidence="5" id="KW-0964">Secreted</keyword>
<keyword evidence="11 15" id="KW-0106">Calcium</keyword>
<evidence type="ECO:0000259" key="16">
    <source>
        <dbReference type="PROSITE" id="PS51695"/>
    </source>
</evidence>
<evidence type="ECO:0000256" key="12">
    <source>
        <dbReference type="ARBA" id="ARBA00023026"/>
    </source>
</evidence>
<dbReference type="InParanoid" id="F0XRL9"/>
<dbReference type="GO" id="GO:0006508">
    <property type="term" value="P:proteolysis"/>
    <property type="evidence" value="ECO:0007669"/>
    <property type="project" value="UniProtKB-KW"/>
</dbReference>
<evidence type="ECO:0000256" key="6">
    <source>
        <dbReference type="ARBA" id="ARBA00022670"/>
    </source>
</evidence>
<dbReference type="Pfam" id="PF09286">
    <property type="entry name" value="Pro-kuma_activ"/>
    <property type="match status" value="1"/>
</dbReference>
<evidence type="ECO:0000256" key="11">
    <source>
        <dbReference type="ARBA" id="ARBA00022837"/>
    </source>
</evidence>
<dbReference type="GO" id="GO:0004252">
    <property type="term" value="F:serine-type endopeptidase activity"/>
    <property type="evidence" value="ECO:0007669"/>
    <property type="project" value="UniProtKB-UniRule"/>
</dbReference>
<comment type="catalytic activity">
    <reaction evidence="1">
        <text>Release of an N-terminal tripeptide from a polypeptide.</text>
        <dbReference type="EC" id="3.4.14.10"/>
    </reaction>
</comment>
<dbReference type="Pfam" id="PF00082">
    <property type="entry name" value="Peptidase_S8"/>
    <property type="match status" value="1"/>
</dbReference>
<keyword evidence="12" id="KW-0843">Virulence</keyword>
<evidence type="ECO:0000256" key="14">
    <source>
        <dbReference type="ARBA" id="ARBA00023180"/>
    </source>
</evidence>
<dbReference type="InterPro" id="IPR023828">
    <property type="entry name" value="Peptidase_S8_Ser-AS"/>
</dbReference>
<keyword evidence="9 15" id="KW-0378">Hydrolase</keyword>
<sequence>MFSFQLLFASTVAARVMHNLPGVPDGWSFVRDARPTDRAAFKIALRQQHAEELEYLVLNVSTPSHPDYGRHLTRDALRAYTAPAADSIAGVTAWLSDFGITPTIDNDWVIVKTTASQAGALLDAKFAWYQHEDGGSPKLRTLQYSVPDNLIAHVDMVQPTTRFGQLAARRSTIFDLHPASKDEVADIASTADALACDFRISPACLKSLYGVNYTVTDTTSDRVAFASFLQEYARYKDLALFESKFVPSAIGQNFSVERINGGLDNQTWTGDSGEANLDVQYILGISSPIPITEYSTGGLGPLVPSADEPTVPGDNEPYLEFLAYILALDDDKLPQTLSTSYGEEEQSVPPEFAIKVCNLFMQLGARGVSVLFSSGDTGPGKTCVRTADNKPYLQPTFPAGCPYVTAVGATFQQNPEIAVYFSSGGFSTLHPRPVWQDCAVKKYLRTIGDTYSDFFNASGRGIPDVAAQGNDFYVYNKGSLALESGTSASAPVFSGVVALLNAARRSAGLPPMGFLNPWLYLNRDALTDITGGSGIGCKNKTYFASPVYWNATVGWDPVTGLGTPNFPALLAAAAPGVENA</sequence>
<evidence type="ECO:0000256" key="1">
    <source>
        <dbReference type="ARBA" id="ARBA00001910"/>
    </source>
</evidence>
<dbReference type="PROSITE" id="PS00138">
    <property type="entry name" value="SUBTILASE_SER"/>
    <property type="match status" value="1"/>
</dbReference>
<evidence type="ECO:0000256" key="10">
    <source>
        <dbReference type="ARBA" id="ARBA00022825"/>
    </source>
</evidence>
<feature type="active site" description="Charge relay system" evidence="15">
    <location>
        <position position="487"/>
    </location>
</feature>
<dbReference type="InterPro" id="IPR015366">
    <property type="entry name" value="S53_propep"/>
</dbReference>
<dbReference type="STRING" id="655863.F0XRL9"/>
<dbReference type="FunFam" id="3.40.50.200:FF:000015">
    <property type="entry name" value="Tripeptidyl peptidase A"/>
    <property type="match status" value="1"/>
</dbReference>
<dbReference type="Proteomes" id="UP000007796">
    <property type="component" value="Unassembled WGS sequence"/>
</dbReference>
<feature type="binding site" evidence="15">
    <location>
        <position position="528"/>
    </location>
    <ligand>
        <name>Ca(2+)</name>
        <dbReference type="ChEBI" id="CHEBI:29108"/>
    </ligand>
</feature>
<protein>
    <recommendedName>
        <fullName evidence="4">tripeptidyl-peptidase II</fullName>
        <ecNumber evidence="4">3.4.14.10</ecNumber>
    </recommendedName>
</protein>
<dbReference type="Gene3D" id="3.40.50.200">
    <property type="entry name" value="Peptidase S8/S53 domain"/>
    <property type="match status" value="1"/>
</dbReference>
<dbReference type="OrthoDB" id="409122at2759"/>
<dbReference type="InterPro" id="IPR050819">
    <property type="entry name" value="Tripeptidyl-peptidase_I"/>
</dbReference>
<comment type="function">
    <text evidence="2">Secreted tripeptidyl-peptidase which degrades proteins at acidic pHs and is involved in virulence.</text>
</comment>
<feature type="active site" description="Charge relay system" evidence="15">
    <location>
        <position position="274"/>
    </location>
</feature>
<evidence type="ECO:0000256" key="4">
    <source>
        <dbReference type="ARBA" id="ARBA00012462"/>
    </source>
</evidence>
<accession>F0XRL9</accession>
<organism evidence="18">
    <name type="scientific">Grosmannia clavigera (strain kw1407 / UAMH 11150)</name>
    <name type="common">Blue stain fungus</name>
    <name type="synonym">Graphiocladiella clavigera</name>
    <dbReference type="NCBI Taxonomy" id="655863"/>
    <lineage>
        <taxon>Eukaryota</taxon>
        <taxon>Fungi</taxon>
        <taxon>Dikarya</taxon>
        <taxon>Ascomycota</taxon>
        <taxon>Pezizomycotina</taxon>
        <taxon>Sordariomycetes</taxon>
        <taxon>Sordariomycetidae</taxon>
        <taxon>Ophiostomatales</taxon>
        <taxon>Ophiostomataceae</taxon>
        <taxon>Leptographium</taxon>
    </lineage>
</organism>
<gene>
    <name evidence="17" type="ORF">CMQ_5477</name>
</gene>
<dbReference type="PANTHER" id="PTHR14218">
    <property type="entry name" value="PROTEASE S8 TRIPEPTIDYL PEPTIDASE I CLN2"/>
    <property type="match status" value="1"/>
</dbReference>
<comment type="cofactor">
    <cofactor evidence="15">
        <name>Ca(2+)</name>
        <dbReference type="ChEBI" id="CHEBI:29108"/>
    </cofactor>
    <text evidence="15">Binds 1 Ca(2+) ion per subunit.</text>
</comment>
<evidence type="ECO:0000313" key="17">
    <source>
        <dbReference type="EMBL" id="EFW99666.1"/>
    </source>
</evidence>
<dbReference type="AlphaFoldDB" id="F0XRL9"/>
<evidence type="ECO:0000256" key="2">
    <source>
        <dbReference type="ARBA" id="ARBA00002451"/>
    </source>
</evidence>
<feature type="binding site" evidence="15">
    <location>
        <position position="529"/>
    </location>
    <ligand>
        <name>Ca(2+)</name>
        <dbReference type="ChEBI" id="CHEBI:29108"/>
    </ligand>
</feature>
<dbReference type="SUPFAM" id="SSF52743">
    <property type="entry name" value="Subtilisin-like"/>
    <property type="match status" value="1"/>
</dbReference>
<dbReference type="PANTHER" id="PTHR14218:SF15">
    <property type="entry name" value="TRIPEPTIDYL-PEPTIDASE 1"/>
    <property type="match status" value="1"/>
</dbReference>
<evidence type="ECO:0000256" key="3">
    <source>
        <dbReference type="ARBA" id="ARBA00004239"/>
    </source>
</evidence>
<feature type="active site" description="Charge relay system" evidence="15">
    <location>
        <position position="278"/>
    </location>
</feature>
<keyword evidence="10 15" id="KW-0720">Serine protease</keyword>
<dbReference type="PROSITE" id="PS51695">
    <property type="entry name" value="SEDOLISIN"/>
    <property type="match status" value="1"/>
</dbReference>
<evidence type="ECO:0000256" key="15">
    <source>
        <dbReference type="PROSITE-ProRule" id="PRU01032"/>
    </source>
</evidence>